<proteinExistence type="predicted"/>
<name>A0A2N0TMC0_9FLAO</name>
<dbReference type="AlphaFoldDB" id="A0A2N0TMC0"/>
<keyword evidence="2" id="KW-1185">Reference proteome</keyword>
<comment type="caution">
    <text evidence="1">The sequence shown here is derived from an EMBL/GenBank/DDBJ whole genome shotgun (WGS) entry which is preliminary data.</text>
</comment>
<dbReference type="PROSITE" id="PS51257">
    <property type="entry name" value="PROKAR_LIPOPROTEIN"/>
    <property type="match status" value="1"/>
</dbReference>
<dbReference type="Proteomes" id="UP000232673">
    <property type="component" value="Unassembled WGS sequence"/>
</dbReference>
<reference evidence="1 2" key="1">
    <citation type="submission" date="2015-10" db="EMBL/GenBank/DDBJ databases">
        <title>Draft genome sequence of Salegentibacter salinarum KCTC 12975.</title>
        <authorList>
            <person name="Lin W."/>
            <person name="Zheng Q."/>
        </authorList>
    </citation>
    <scope>NUCLEOTIDE SEQUENCE [LARGE SCALE GENOMIC DNA]</scope>
    <source>
        <strain evidence="1 2">KCTC 12975</strain>
    </source>
</reference>
<organism evidence="1 2">
    <name type="scientific">Salegentibacter salinarum</name>
    <dbReference type="NCBI Taxonomy" id="447422"/>
    <lineage>
        <taxon>Bacteria</taxon>
        <taxon>Pseudomonadati</taxon>
        <taxon>Bacteroidota</taxon>
        <taxon>Flavobacteriia</taxon>
        <taxon>Flavobacteriales</taxon>
        <taxon>Flavobacteriaceae</taxon>
        <taxon>Salegentibacter</taxon>
    </lineage>
</organism>
<gene>
    <name evidence="1" type="ORF">APR41_11430</name>
</gene>
<evidence type="ECO:0000313" key="1">
    <source>
        <dbReference type="EMBL" id="PKD15885.1"/>
    </source>
</evidence>
<sequence length="141" mass="16318">MKLFRIILLLFFIHLFLGCDPSIINPDSYGKKWKNTFLWFNPDNLETIYVSKNGDPDSAVESKNNTDYTLSWSTTGDTYDLSFSSKNHPIHFAFFDGYPVESINEEIPWLKDDGKFHLSSERLLPPANGLYRIMLSEDLTK</sequence>
<evidence type="ECO:0008006" key="3">
    <source>
        <dbReference type="Google" id="ProtNLM"/>
    </source>
</evidence>
<accession>A0A2N0TMC0</accession>
<dbReference type="OrthoDB" id="1453984at2"/>
<evidence type="ECO:0000313" key="2">
    <source>
        <dbReference type="Proteomes" id="UP000232673"/>
    </source>
</evidence>
<dbReference type="RefSeq" id="WP_079713279.1">
    <property type="nucleotide sequence ID" value="NZ_FUZC01000008.1"/>
</dbReference>
<dbReference type="EMBL" id="LKTS01000048">
    <property type="protein sequence ID" value="PKD15885.1"/>
    <property type="molecule type" value="Genomic_DNA"/>
</dbReference>
<protein>
    <recommendedName>
        <fullName evidence="3">Lipocalin-like domain-containing protein</fullName>
    </recommendedName>
</protein>